<organism evidence="2 3">
    <name type="scientific">Pseudoalteromonas piscicida</name>
    <dbReference type="NCBI Taxonomy" id="43662"/>
    <lineage>
        <taxon>Bacteria</taxon>
        <taxon>Pseudomonadati</taxon>
        <taxon>Pseudomonadota</taxon>
        <taxon>Gammaproteobacteria</taxon>
        <taxon>Alteromonadales</taxon>
        <taxon>Pseudoalteromonadaceae</taxon>
        <taxon>Pseudoalteromonas</taxon>
    </lineage>
</organism>
<keyword evidence="1" id="KW-0812">Transmembrane</keyword>
<protein>
    <submittedName>
        <fullName evidence="2">Virion protein</fullName>
    </submittedName>
</protein>
<dbReference type="Proteomes" id="UP000258102">
    <property type="component" value="Chromosome 1"/>
</dbReference>
<name>A0AAD0RIU2_PSEO7</name>
<gene>
    <name evidence="2" type="ORF">D0511_16810</name>
</gene>
<accession>A0AAD0RIU2</accession>
<evidence type="ECO:0000313" key="3">
    <source>
        <dbReference type="Proteomes" id="UP000258102"/>
    </source>
</evidence>
<evidence type="ECO:0000313" key="2">
    <source>
        <dbReference type="EMBL" id="AXR03555.1"/>
    </source>
</evidence>
<feature type="transmembrane region" description="Helical" evidence="1">
    <location>
        <begin position="6"/>
        <end position="23"/>
    </location>
</feature>
<dbReference type="RefSeq" id="WP_117333047.1">
    <property type="nucleotide sequence ID" value="NZ_CP031761.1"/>
</dbReference>
<keyword evidence="1" id="KW-1133">Transmembrane helix</keyword>
<reference evidence="2 3" key="1">
    <citation type="submission" date="2018-08" db="EMBL/GenBank/DDBJ databases">
        <title>Whole Genome Sequences of Two Pseudoalteromonas piscicida Strains, DE1-A and DE2-A, which Exhibit Strong Antibacterial Activity against Vibrio vulnificus.</title>
        <authorList>
            <person name="Richards G.P."/>
            <person name="Needleman D.S."/>
            <person name="Watson M.A."/>
            <person name="Polson S.W."/>
        </authorList>
    </citation>
    <scope>NUCLEOTIDE SEQUENCE [LARGE SCALE GENOMIC DNA]</scope>
    <source>
        <strain evidence="2 3">DE2-A</strain>
    </source>
</reference>
<dbReference type="AlphaFoldDB" id="A0AAD0RIU2"/>
<sequence length="154" mass="17193">MRLETSHIITALIVLGIGVYMTTQQSARGIRNNNPLNIEAGENWVGLVGTDGRFAIFETAEHGIRAAARILRTYATKYGIVNIDGIINRWAPPTENDTANYIEFVSKRVGVDSQQPLSESDYPKVIAAMITMENGEQPYQPEQIQRGFEWGFYG</sequence>
<evidence type="ECO:0000256" key="1">
    <source>
        <dbReference type="SAM" id="Phobius"/>
    </source>
</evidence>
<proteinExistence type="predicted"/>
<keyword evidence="1" id="KW-0472">Membrane</keyword>
<dbReference type="EMBL" id="CP031761">
    <property type="protein sequence ID" value="AXR03555.1"/>
    <property type="molecule type" value="Genomic_DNA"/>
</dbReference>